<evidence type="ECO:0000313" key="3">
    <source>
        <dbReference type="Proteomes" id="UP001058860"/>
    </source>
</evidence>
<sequence length="287" mass="32208">MRAYFDDLLFLFQRLERAGGPVVLHVEPDLWGYVQQHRGDDADDAYAAVSASGMAELRGLPNTVSGLARAIVRLRNRHAPKVVLGYALSIWGTDKDIAISNESFASVDALSQRSVRFYRSLGAPFDAVFAEFTDRTSGYRQIRDGVPAAEAWWDRTDFARHVRFLRRVSTGVRLPLVLWQIPLGNTLMRTLNNAPHHYQDNRVQWLLDPANGYRKLRSYRDAGVVALLFGPGQGDDTHAADRARDGVTNPAPITGNRRRATSADDDGGYFRNRARAYARRGPLSLRR</sequence>
<dbReference type="RefSeq" id="WP_353866478.1">
    <property type="nucleotide sequence ID" value="NZ_CP088295.1"/>
</dbReference>
<keyword evidence="3" id="KW-1185">Reference proteome</keyword>
<feature type="region of interest" description="Disordered" evidence="1">
    <location>
        <begin position="236"/>
        <end position="267"/>
    </location>
</feature>
<protein>
    <submittedName>
        <fullName evidence="2">Uncharacterized protein</fullName>
    </submittedName>
</protein>
<accession>A0ABY5PN26</accession>
<feature type="compositionally biased region" description="Basic and acidic residues" evidence="1">
    <location>
        <begin position="236"/>
        <end position="245"/>
    </location>
</feature>
<organism evidence="2 3">
    <name type="scientific">Svornostia abyssi</name>
    <dbReference type="NCBI Taxonomy" id="2898438"/>
    <lineage>
        <taxon>Bacteria</taxon>
        <taxon>Bacillati</taxon>
        <taxon>Actinomycetota</taxon>
        <taxon>Thermoleophilia</taxon>
        <taxon>Solirubrobacterales</taxon>
        <taxon>Baekduiaceae</taxon>
        <taxon>Svornostia</taxon>
    </lineage>
</organism>
<dbReference type="Proteomes" id="UP001058860">
    <property type="component" value="Chromosome"/>
</dbReference>
<name>A0ABY5PN26_9ACTN</name>
<dbReference type="EMBL" id="CP088295">
    <property type="protein sequence ID" value="UUY06047.1"/>
    <property type="molecule type" value="Genomic_DNA"/>
</dbReference>
<evidence type="ECO:0000313" key="2">
    <source>
        <dbReference type="EMBL" id="UUY06047.1"/>
    </source>
</evidence>
<proteinExistence type="predicted"/>
<reference evidence="3" key="1">
    <citation type="submission" date="2021-11" db="EMBL/GenBank/DDBJ databases">
        <title>Cultivation dependent microbiological survey of springs from the worlds oldest radium mine currently devoted to the extraction of radon-saturated water.</title>
        <authorList>
            <person name="Kapinusova G."/>
            <person name="Smrhova T."/>
            <person name="Strejcek M."/>
            <person name="Suman J."/>
            <person name="Jani K."/>
            <person name="Pajer P."/>
            <person name="Uhlik O."/>
        </authorList>
    </citation>
    <scope>NUCLEOTIDE SEQUENCE [LARGE SCALE GENOMIC DNA]</scope>
    <source>
        <strain evidence="3">J379</strain>
    </source>
</reference>
<gene>
    <name evidence="2" type="ORF">LRS13_11185</name>
</gene>
<evidence type="ECO:0000256" key="1">
    <source>
        <dbReference type="SAM" id="MobiDB-lite"/>
    </source>
</evidence>